<keyword evidence="1" id="KW-0472">Membrane</keyword>
<dbReference type="EMBL" id="JAQQXP010000004">
    <property type="protein sequence ID" value="MDC8832908.1"/>
    <property type="molecule type" value="Genomic_DNA"/>
</dbReference>
<comment type="caution">
    <text evidence="2">The sequence shown here is derived from an EMBL/GenBank/DDBJ whole genome shotgun (WGS) entry which is preliminary data.</text>
</comment>
<name>A0ABT5L761_9ALTE</name>
<gene>
    <name evidence="2" type="ORF">OIK42_19315</name>
</gene>
<keyword evidence="1" id="KW-1133">Transmembrane helix</keyword>
<keyword evidence="1" id="KW-0812">Transmembrane</keyword>
<protein>
    <submittedName>
        <fullName evidence="2">Uncharacterized protein</fullName>
    </submittedName>
</protein>
<evidence type="ECO:0000313" key="2">
    <source>
        <dbReference type="EMBL" id="MDC8832908.1"/>
    </source>
</evidence>
<accession>A0ABT5L761</accession>
<dbReference type="RefSeq" id="WP_273642806.1">
    <property type="nucleotide sequence ID" value="NZ_JAQQXP010000004.1"/>
</dbReference>
<dbReference type="Proteomes" id="UP001218788">
    <property type="component" value="Unassembled WGS sequence"/>
</dbReference>
<evidence type="ECO:0000313" key="3">
    <source>
        <dbReference type="Proteomes" id="UP001218788"/>
    </source>
</evidence>
<feature type="transmembrane region" description="Helical" evidence="1">
    <location>
        <begin position="6"/>
        <end position="31"/>
    </location>
</feature>
<evidence type="ECO:0000256" key="1">
    <source>
        <dbReference type="SAM" id="Phobius"/>
    </source>
</evidence>
<keyword evidence="3" id="KW-1185">Reference proteome</keyword>
<organism evidence="2 3">
    <name type="scientific">Alteromonas gilva</name>
    <dbReference type="NCBI Taxonomy" id="2987522"/>
    <lineage>
        <taxon>Bacteria</taxon>
        <taxon>Pseudomonadati</taxon>
        <taxon>Pseudomonadota</taxon>
        <taxon>Gammaproteobacteria</taxon>
        <taxon>Alteromonadales</taxon>
        <taxon>Alteromonadaceae</taxon>
        <taxon>Alteromonas/Salinimonas group</taxon>
        <taxon>Alteromonas</taxon>
    </lineage>
</organism>
<proteinExistence type="predicted"/>
<reference evidence="2 3" key="1">
    <citation type="submission" date="2022-10" db="EMBL/GenBank/DDBJ databases">
        <title>Alteromonas sp. chi3 Genome sequencing.</title>
        <authorList>
            <person name="Park S."/>
        </authorList>
    </citation>
    <scope>NUCLEOTIDE SEQUENCE [LARGE SCALE GENOMIC DNA]</scope>
    <source>
        <strain evidence="3">chi3</strain>
    </source>
</reference>
<sequence length="122" mass="13378">MPESKGYNSALSVTALLVSIVAGVFSIVAYLKPDEYIAEGKYNNSNNKAGRFVECVDGDTMQSCTNSYFSDKTGELEAFSSDRCDVGDIDRSKSKHRCEIPNKVDVDDGHKCHVTAVCKRNN</sequence>